<comment type="caution">
    <text evidence="2">The sequence shown here is derived from an EMBL/GenBank/DDBJ whole genome shotgun (WGS) entry which is preliminary data.</text>
</comment>
<evidence type="ECO:0000259" key="1">
    <source>
        <dbReference type="Pfam" id="PF11706"/>
    </source>
</evidence>
<evidence type="ECO:0000313" key="2">
    <source>
        <dbReference type="EMBL" id="MEV4284539.1"/>
    </source>
</evidence>
<dbReference type="Gene3D" id="1.10.3300.10">
    <property type="entry name" value="Jann2411-like domain"/>
    <property type="match status" value="1"/>
</dbReference>
<dbReference type="Pfam" id="PF11706">
    <property type="entry name" value="zf-CGNR"/>
    <property type="match status" value="1"/>
</dbReference>
<dbReference type="PANTHER" id="PTHR35525">
    <property type="entry name" value="BLL6575 PROTEIN"/>
    <property type="match status" value="1"/>
</dbReference>
<sequence length="195" mass="20675">MRAHSAKVHSTKVHSTRAMAARAVDLCVALLHRQASVESVSRVLREHGETGDLDLGEADVAAMRAAAARLREVLAAPDTGRAAALLNRLLADAARAPRLTDHGGSTSWHVHVDDADDAPWAEWFLASSAMAFAVLLADHQRVPGGLCASAGCRRPYLDLGGGSPRRFCSARCATRERVAAHRSRAASSEASDVPD</sequence>
<dbReference type="InterPro" id="IPR021005">
    <property type="entry name" value="Znf_CGNR"/>
</dbReference>
<dbReference type="InterPro" id="IPR010852">
    <property type="entry name" value="ABATE"/>
</dbReference>
<gene>
    <name evidence="2" type="ORF">AB0K40_03445</name>
</gene>
<organism evidence="2 3">
    <name type="scientific">Nonomuraea bangladeshensis</name>
    <dbReference type="NCBI Taxonomy" id="404385"/>
    <lineage>
        <taxon>Bacteria</taxon>
        <taxon>Bacillati</taxon>
        <taxon>Actinomycetota</taxon>
        <taxon>Actinomycetes</taxon>
        <taxon>Streptosporangiales</taxon>
        <taxon>Streptosporangiaceae</taxon>
        <taxon>Nonomuraea</taxon>
    </lineage>
</organism>
<keyword evidence="3" id="KW-1185">Reference proteome</keyword>
<dbReference type="RefSeq" id="WP_364444940.1">
    <property type="nucleotide sequence ID" value="NZ_JBFARM010000001.1"/>
</dbReference>
<proteinExistence type="predicted"/>
<evidence type="ECO:0000313" key="3">
    <source>
        <dbReference type="Proteomes" id="UP001552427"/>
    </source>
</evidence>
<dbReference type="EMBL" id="JBFARM010000001">
    <property type="protein sequence ID" value="MEV4284539.1"/>
    <property type="molecule type" value="Genomic_DNA"/>
</dbReference>
<dbReference type="InterPro" id="IPR023286">
    <property type="entry name" value="ABATE_dom_sf"/>
</dbReference>
<protein>
    <submittedName>
        <fullName evidence="2">CGNR zinc finger domain-containing protein</fullName>
    </submittedName>
</protein>
<accession>A0ABV3GW90</accession>
<name>A0ABV3GW90_9ACTN</name>
<dbReference type="PANTHER" id="PTHR35525:SF3">
    <property type="entry name" value="BLL6575 PROTEIN"/>
    <property type="match status" value="1"/>
</dbReference>
<reference evidence="2 3" key="1">
    <citation type="submission" date="2024-06" db="EMBL/GenBank/DDBJ databases">
        <title>The Natural Products Discovery Center: Release of the First 8490 Sequenced Strains for Exploring Actinobacteria Biosynthetic Diversity.</title>
        <authorList>
            <person name="Kalkreuter E."/>
            <person name="Kautsar S.A."/>
            <person name="Yang D."/>
            <person name="Bader C.D."/>
            <person name="Teijaro C.N."/>
            <person name="Fluegel L."/>
            <person name="Davis C.M."/>
            <person name="Simpson J.R."/>
            <person name="Lauterbach L."/>
            <person name="Steele A.D."/>
            <person name="Gui C."/>
            <person name="Meng S."/>
            <person name="Li G."/>
            <person name="Viehrig K."/>
            <person name="Ye F."/>
            <person name="Su P."/>
            <person name="Kiefer A.F."/>
            <person name="Nichols A."/>
            <person name="Cepeda A.J."/>
            <person name="Yan W."/>
            <person name="Fan B."/>
            <person name="Jiang Y."/>
            <person name="Adhikari A."/>
            <person name="Zheng C.-J."/>
            <person name="Schuster L."/>
            <person name="Cowan T.M."/>
            <person name="Smanski M.J."/>
            <person name="Chevrette M.G."/>
            <person name="De Carvalho L.P.S."/>
            <person name="Shen B."/>
        </authorList>
    </citation>
    <scope>NUCLEOTIDE SEQUENCE [LARGE SCALE GENOMIC DNA]</scope>
    <source>
        <strain evidence="2 3">NPDC049574</strain>
    </source>
</reference>
<feature type="domain" description="Zinc finger CGNR" evidence="1">
    <location>
        <begin position="146"/>
        <end position="184"/>
    </location>
</feature>
<dbReference type="Proteomes" id="UP001552427">
    <property type="component" value="Unassembled WGS sequence"/>
</dbReference>
<dbReference type="SUPFAM" id="SSF160904">
    <property type="entry name" value="Jann2411-like"/>
    <property type="match status" value="1"/>
</dbReference>